<accession>A0AA36IMR9</accession>
<gene>
    <name evidence="3" type="ORF">EVOR1521_LOCUS15903</name>
</gene>
<feature type="region of interest" description="Disordered" evidence="1">
    <location>
        <begin position="33"/>
        <end position="67"/>
    </location>
</feature>
<sequence length="466" mass="50172">MARPWRPRPAARLLAVGAVVTIAIGKLRPLCSQADGEASGSSRPNTAATSSSAASASLEEDVRPDTETDEWWAGLEENIGEVSPTEYQLHAGVGAVRTGELHVNAAGLIAPGKDSVLDDWQVEYQKRMPKLGARLRGWQPSMRTRVAKDSVGASLRLSKALLHEEGESPSNTQPDGTGLDLLLETSMQAPRISKAETNWEQRAELIVGPRAQAKYLNLSLPVGVKIGAVMSAKPPERSGVGFEDESVPARVPRFYVDLAWPLQELKGWLVEGQTFHRKAGALSGQVRRGWRSKNQPLPTDWSVQHFKQHGPLRLPGFVGDSMDAASSFLQDRWNTLWGRSSPHLPQPAPRPSVVPATKLRFGSDGPGALLGLQSLQSGLGGSGFDGMVEVSRLGWGAKLALALGVADEGLGQPRYAITAAGPWHNKTSIMHELKWMLADGQWVGVTCQNGGPGRPPRIQAAVELVR</sequence>
<evidence type="ECO:0000256" key="2">
    <source>
        <dbReference type="SAM" id="SignalP"/>
    </source>
</evidence>
<keyword evidence="2" id="KW-0732">Signal</keyword>
<dbReference type="AlphaFoldDB" id="A0AA36IMR9"/>
<feature type="signal peptide" evidence="2">
    <location>
        <begin position="1"/>
        <end position="25"/>
    </location>
</feature>
<name>A0AA36IMR9_9DINO</name>
<comment type="caution">
    <text evidence="3">The sequence shown here is derived from an EMBL/GenBank/DDBJ whole genome shotgun (WGS) entry which is preliminary data.</text>
</comment>
<proteinExistence type="predicted"/>
<feature type="chain" id="PRO_5041292601" evidence="2">
    <location>
        <begin position="26"/>
        <end position="466"/>
    </location>
</feature>
<reference evidence="3" key="1">
    <citation type="submission" date="2023-08" db="EMBL/GenBank/DDBJ databases">
        <authorList>
            <person name="Chen Y."/>
            <person name="Shah S."/>
            <person name="Dougan E. K."/>
            <person name="Thang M."/>
            <person name="Chan C."/>
        </authorList>
    </citation>
    <scope>NUCLEOTIDE SEQUENCE</scope>
</reference>
<feature type="compositionally biased region" description="Low complexity" evidence="1">
    <location>
        <begin position="46"/>
        <end position="57"/>
    </location>
</feature>
<dbReference type="EMBL" id="CAUJNA010002090">
    <property type="protein sequence ID" value="CAJ1390504.1"/>
    <property type="molecule type" value="Genomic_DNA"/>
</dbReference>
<keyword evidence="4" id="KW-1185">Reference proteome</keyword>
<evidence type="ECO:0000256" key="1">
    <source>
        <dbReference type="SAM" id="MobiDB-lite"/>
    </source>
</evidence>
<organism evidence="3 4">
    <name type="scientific">Effrenium voratum</name>
    <dbReference type="NCBI Taxonomy" id="2562239"/>
    <lineage>
        <taxon>Eukaryota</taxon>
        <taxon>Sar</taxon>
        <taxon>Alveolata</taxon>
        <taxon>Dinophyceae</taxon>
        <taxon>Suessiales</taxon>
        <taxon>Symbiodiniaceae</taxon>
        <taxon>Effrenium</taxon>
    </lineage>
</organism>
<dbReference type="Proteomes" id="UP001178507">
    <property type="component" value="Unassembled WGS sequence"/>
</dbReference>
<protein>
    <submittedName>
        <fullName evidence="3">Uncharacterized protein</fullName>
    </submittedName>
</protein>
<evidence type="ECO:0000313" key="3">
    <source>
        <dbReference type="EMBL" id="CAJ1390504.1"/>
    </source>
</evidence>
<evidence type="ECO:0000313" key="4">
    <source>
        <dbReference type="Proteomes" id="UP001178507"/>
    </source>
</evidence>